<accession>A0AAN0LHC1</accession>
<dbReference type="EMBL" id="PP145354">
    <property type="protein sequence ID" value="WRV65901.1"/>
    <property type="molecule type" value="mRNA"/>
</dbReference>
<dbReference type="Gene3D" id="3.40.50.2000">
    <property type="entry name" value="Glycogen Phosphorylase B"/>
    <property type="match status" value="2"/>
</dbReference>
<sequence length="433" mass="50112">MVKLIKKKKIVFYSVLTAGHLNVCSAIGSTLLNKYPNEIEVYFISDETWAEKLTKIDSRFKIGLIELSQKEDRIPDIVKHTENCLNLSLIERRKYLFQTFFIDDIERIYETDIKSREQIKIICPDFILCDQMIQLPAMSEHNIPHGFIISTNPMSMKIENFPYSGSDAGIDEKEKIKKFNDDFSDFEKKLVKTINELFKKRNVDIPKNLPLNLPRSNFISIYNYPKELDYFNDEIKKEYNLLQIDCAVSSKIPLPYQLPEEFSKLPGKIIYVSLGSLFSYFHTKLQKLIDTLANLSYKYIVSKGPNGDKIKFPNNRFIGENYINQLAVLQVVDMMIAHGGNNTFTECFYFAVPSIILPLIGDQVTNAKRIEETGFGYQLNLMNYTEKDLKEKIESLLNDDALRTKYKNISQRIKSENSLDLAASKLMNLIRNS</sequence>
<comment type="similarity">
    <text evidence="1">Belongs to the UDP-glycosyltransferase family.</text>
</comment>
<evidence type="ECO:0000256" key="2">
    <source>
        <dbReference type="ARBA" id="ARBA00022676"/>
    </source>
</evidence>
<dbReference type="AlphaFoldDB" id="A0AAN0LHC1"/>
<organism evidence="4">
    <name type="scientific">Polyphagotarsonemus latus</name>
    <dbReference type="NCBI Taxonomy" id="1204166"/>
    <lineage>
        <taxon>Eukaryota</taxon>
        <taxon>Metazoa</taxon>
        <taxon>Ecdysozoa</taxon>
        <taxon>Arthropoda</taxon>
        <taxon>Chelicerata</taxon>
        <taxon>Arachnida</taxon>
        <taxon>Acari</taxon>
        <taxon>Acariformes</taxon>
        <taxon>Trombidiformes</taxon>
        <taxon>Prostigmata</taxon>
        <taxon>Eleutherengona</taxon>
        <taxon>Heterostigmata</taxon>
        <taxon>Tarsonemoidea</taxon>
        <taxon>Tarsonemidae</taxon>
        <taxon>Polyphagotarsonemus</taxon>
    </lineage>
</organism>
<evidence type="ECO:0000256" key="1">
    <source>
        <dbReference type="ARBA" id="ARBA00009995"/>
    </source>
</evidence>
<dbReference type="GO" id="GO:0008194">
    <property type="term" value="F:UDP-glycosyltransferase activity"/>
    <property type="evidence" value="ECO:0007669"/>
    <property type="project" value="InterPro"/>
</dbReference>
<name>A0AAN0LHC1_9ACAR</name>
<reference evidence="4" key="1">
    <citation type="submission" date="2024-01" db="EMBL/GenBank/DDBJ databases">
        <title>Genome insights into chemosensory and detoxification machineries of broad mite, Polyphagotarsonemus latus (Tarsonemidae: Acari).</title>
        <authorList>
            <person name="Muthugoundar M."/>
            <person name="P J A."/>
            <person name="Augustine N."/>
        </authorList>
    </citation>
    <scope>NUCLEOTIDE SEQUENCE</scope>
</reference>
<proteinExistence type="evidence at transcript level"/>
<dbReference type="PANTHER" id="PTHR48043:SF145">
    <property type="entry name" value="FI06409P-RELATED"/>
    <property type="match status" value="1"/>
</dbReference>
<evidence type="ECO:0000313" key="4">
    <source>
        <dbReference type="EMBL" id="WRV65901.1"/>
    </source>
</evidence>
<dbReference type="Pfam" id="PF00201">
    <property type="entry name" value="UDPGT"/>
    <property type="match status" value="1"/>
</dbReference>
<dbReference type="InterPro" id="IPR050271">
    <property type="entry name" value="UDP-glycosyltransferase"/>
</dbReference>
<dbReference type="CDD" id="cd03784">
    <property type="entry name" value="GT1_Gtf-like"/>
    <property type="match status" value="1"/>
</dbReference>
<keyword evidence="2" id="KW-0328">Glycosyltransferase</keyword>
<dbReference type="SUPFAM" id="SSF53756">
    <property type="entry name" value="UDP-Glycosyltransferase/glycogen phosphorylase"/>
    <property type="match status" value="1"/>
</dbReference>
<gene>
    <name evidence="4" type="primary">UGT</name>
</gene>
<dbReference type="PANTHER" id="PTHR48043">
    <property type="entry name" value="EG:EG0003.4 PROTEIN-RELATED"/>
    <property type="match status" value="1"/>
</dbReference>
<dbReference type="InterPro" id="IPR002213">
    <property type="entry name" value="UDP_glucos_trans"/>
</dbReference>
<protein>
    <submittedName>
        <fullName evidence="4">UDP-glycosyltransferase</fullName>
    </submittedName>
</protein>
<keyword evidence="3" id="KW-0808">Transferase</keyword>
<evidence type="ECO:0000256" key="3">
    <source>
        <dbReference type="ARBA" id="ARBA00022679"/>
    </source>
</evidence>